<proteinExistence type="predicted"/>
<accession>A0A5N5WL03</accession>
<gene>
    <name evidence="2" type="ORF">BDV29DRAFT_161632</name>
</gene>
<evidence type="ECO:0000313" key="2">
    <source>
        <dbReference type="EMBL" id="KAB8069226.1"/>
    </source>
</evidence>
<evidence type="ECO:0000313" key="3">
    <source>
        <dbReference type="Proteomes" id="UP000326565"/>
    </source>
</evidence>
<protein>
    <submittedName>
        <fullName evidence="2">Uncharacterized protein</fullName>
    </submittedName>
</protein>
<dbReference type="OrthoDB" id="5424277at2759"/>
<evidence type="ECO:0000256" key="1">
    <source>
        <dbReference type="SAM" id="MobiDB-lite"/>
    </source>
</evidence>
<name>A0A5N5WL03_9EURO</name>
<organism evidence="2 3">
    <name type="scientific">Aspergillus leporis</name>
    <dbReference type="NCBI Taxonomy" id="41062"/>
    <lineage>
        <taxon>Eukaryota</taxon>
        <taxon>Fungi</taxon>
        <taxon>Dikarya</taxon>
        <taxon>Ascomycota</taxon>
        <taxon>Pezizomycotina</taxon>
        <taxon>Eurotiomycetes</taxon>
        <taxon>Eurotiomycetidae</taxon>
        <taxon>Eurotiales</taxon>
        <taxon>Aspergillaceae</taxon>
        <taxon>Aspergillus</taxon>
        <taxon>Aspergillus subgen. Circumdati</taxon>
    </lineage>
</organism>
<keyword evidence="3" id="KW-1185">Reference proteome</keyword>
<reference evidence="2 3" key="1">
    <citation type="submission" date="2019-04" db="EMBL/GenBank/DDBJ databases">
        <title>Friends and foes A comparative genomics study of 23 Aspergillus species from section Flavi.</title>
        <authorList>
            <consortium name="DOE Joint Genome Institute"/>
            <person name="Kjaerbolling I."/>
            <person name="Vesth T."/>
            <person name="Frisvad J.C."/>
            <person name="Nybo J.L."/>
            <person name="Theobald S."/>
            <person name="Kildgaard S."/>
            <person name="Isbrandt T."/>
            <person name="Kuo A."/>
            <person name="Sato A."/>
            <person name="Lyhne E.K."/>
            <person name="Kogle M.E."/>
            <person name="Wiebenga A."/>
            <person name="Kun R.S."/>
            <person name="Lubbers R.J."/>
            <person name="Makela M.R."/>
            <person name="Barry K."/>
            <person name="Chovatia M."/>
            <person name="Clum A."/>
            <person name="Daum C."/>
            <person name="Haridas S."/>
            <person name="He G."/>
            <person name="LaButti K."/>
            <person name="Lipzen A."/>
            <person name="Mondo S."/>
            <person name="Riley R."/>
            <person name="Salamov A."/>
            <person name="Simmons B.A."/>
            <person name="Magnuson J.K."/>
            <person name="Henrissat B."/>
            <person name="Mortensen U.H."/>
            <person name="Larsen T.O."/>
            <person name="Devries R.P."/>
            <person name="Grigoriev I.V."/>
            <person name="Machida M."/>
            <person name="Baker S.E."/>
            <person name="Andersen M.R."/>
        </authorList>
    </citation>
    <scope>NUCLEOTIDE SEQUENCE [LARGE SCALE GENOMIC DNA]</scope>
    <source>
        <strain evidence="2 3">CBS 151.66</strain>
    </source>
</reference>
<dbReference type="AlphaFoldDB" id="A0A5N5WL03"/>
<sequence length="175" mass="19409">MRTSASRSLSLRRRNIVLPNPKERQPPPVEKVWPRPNSSLSVYLLGDELTRKLGRVAEICRFEREKKPLFLVEKDGYPRTSSLFALAAAHEIPLGPRGFGDRKPLCGVELPLPGVRPGLDHPPPAGWGEGDRERDMSGDFEFVRVVGKETLGCTGTIARETAKAANEYSVEAHAR</sequence>
<dbReference type="EMBL" id="ML732350">
    <property type="protein sequence ID" value="KAB8069226.1"/>
    <property type="molecule type" value="Genomic_DNA"/>
</dbReference>
<dbReference type="Proteomes" id="UP000326565">
    <property type="component" value="Unassembled WGS sequence"/>
</dbReference>
<feature type="region of interest" description="Disordered" evidence="1">
    <location>
        <begin position="1"/>
        <end position="32"/>
    </location>
</feature>